<accession>A0A967AQM7</accession>
<keyword evidence="3" id="KW-0378">Hydrolase</keyword>
<comment type="cofactor">
    <cofactor evidence="1">
        <name>Zn(2+)</name>
        <dbReference type="ChEBI" id="CHEBI:29105"/>
    </cofactor>
</comment>
<dbReference type="AlphaFoldDB" id="A0A967AQM7"/>
<evidence type="ECO:0000256" key="2">
    <source>
        <dbReference type="ARBA" id="ARBA00022723"/>
    </source>
</evidence>
<dbReference type="InterPro" id="IPR050178">
    <property type="entry name" value="AspA/AstE_fam"/>
</dbReference>
<dbReference type="RefSeq" id="WP_152572274.1">
    <property type="nucleotide sequence ID" value="NZ_VIKU02000001.1"/>
</dbReference>
<comment type="caution">
    <text evidence="6">The sequence shown here is derived from an EMBL/GenBank/DDBJ whole genome shotgun (WGS) entry which is preliminary data.</text>
</comment>
<evidence type="ECO:0000313" key="6">
    <source>
        <dbReference type="EMBL" id="NHF57740.1"/>
    </source>
</evidence>
<dbReference type="EMBL" id="VIKU02000001">
    <property type="protein sequence ID" value="NHF57740.1"/>
    <property type="molecule type" value="Genomic_DNA"/>
</dbReference>
<dbReference type="InterPro" id="IPR055438">
    <property type="entry name" value="AstE_AspA_cat"/>
</dbReference>
<dbReference type="Pfam" id="PF24827">
    <property type="entry name" value="AstE_AspA_cat"/>
    <property type="match status" value="1"/>
</dbReference>
<dbReference type="GO" id="GO:0016788">
    <property type="term" value="F:hydrolase activity, acting on ester bonds"/>
    <property type="evidence" value="ECO:0007669"/>
    <property type="project" value="InterPro"/>
</dbReference>
<dbReference type="PANTHER" id="PTHR15162">
    <property type="entry name" value="ASPARTOACYLASE"/>
    <property type="match status" value="1"/>
</dbReference>
<reference evidence="6" key="1">
    <citation type="submission" date="2019-07" db="EMBL/GenBank/DDBJ databases">
        <authorList>
            <person name="De-Chao Zhang Q."/>
        </authorList>
    </citation>
    <scope>NUCLEOTIDE SEQUENCE</scope>
    <source>
        <strain evidence="6">TP-CH-4</strain>
    </source>
</reference>
<dbReference type="GO" id="GO:0005829">
    <property type="term" value="C:cytosol"/>
    <property type="evidence" value="ECO:0007669"/>
    <property type="project" value="TreeGrafter"/>
</dbReference>
<evidence type="ECO:0000256" key="1">
    <source>
        <dbReference type="ARBA" id="ARBA00001947"/>
    </source>
</evidence>
<keyword evidence="4" id="KW-0862">Zinc</keyword>
<keyword evidence="7" id="KW-1185">Reference proteome</keyword>
<dbReference type="SUPFAM" id="SSF53187">
    <property type="entry name" value="Zn-dependent exopeptidases"/>
    <property type="match status" value="1"/>
</dbReference>
<dbReference type="GO" id="GO:0046872">
    <property type="term" value="F:metal ion binding"/>
    <property type="evidence" value="ECO:0007669"/>
    <property type="project" value="UniProtKB-KW"/>
</dbReference>
<gene>
    <name evidence="6" type="ORF">FK220_000200</name>
</gene>
<proteinExistence type="predicted"/>
<evidence type="ECO:0000256" key="3">
    <source>
        <dbReference type="ARBA" id="ARBA00022801"/>
    </source>
</evidence>
<feature type="domain" description="Succinylglutamate desuccinylase/Aspartoacylase catalytic" evidence="5">
    <location>
        <begin position="27"/>
        <end position="198"/>
    </location>
</feature>
<evidence type="ECO:0000259" key="5">
    <source>
        <dbReference type="Pfam" id="PF24827"/>
    </source>
</evidence>
<evidence type="ECO:0000313" key="7">
    <source>
        <dbReference type="Proteomes" id="UP000707206"/>
    </source>
</evidence>
<name>A0A967AQM7_9FLAO</name>
<reference evidence="6" key="2">
    <citation type="submission" date="2020-03" db="EMBL/GenBank/DDBJ databases">
        <title>Flavobacteriaceae bacterium strain TP-CH-4, a member of the family Flavobacteriaceae isolated from a deep-sea seamount.</title>
        <authorList>
            <person name="Zhang D.-C."/>
        </authorList>
    </citation>
    <scope>NUCLEOTIDE SEQUENCE</scope>
    <source>
        <strain evidence="6">TP-CH-4</strain>
    </source>
</reference>
<evidence type="ECO:0000256" key="4">
    <source>
        <dbReference type="ARBA" id="ARBA00022833"/>
    </source>
</evidence>
<protein>
    <submittedName>
        <fullName evidence="6">Aspartoacylase</fullName>
    </submittedName>
</protein>
<dbReference type="Gene3D" id="3.40.630.10">
    <property type="entry name" value="Zn peptidases"/>
    <property type="match status" value="1"/>
</dbReference>
<organism evidence="6 7">
    <name type="scientific">Pelagihabitans pacificus</name>
    <dbReference type="NCBI Taxonomy" id="2696054"/>
    <lineage>
        <taxon>Bacteria</taxon>
        <taxon>Pseudomonadati</taxon>
        <taxon>Bacteroidota</taxon>
        <taxon>Flavobacteriia</taxon>
        <taxon>Flavobacteriales</taxon>
        <taxon>Flavobacteriaceae</taxon>
        <taxon>Pelagihabitans</taxon>
    </lineage>
</organism>
<sequence length="404" mass="46558">MAKAYSKALKKSIELKRILGKVRGDEDGPTIIFIAGMHGNEPSGVFALKEVFDSIEERKLPIRGTCYAIVGNIKALDKGIRFLDEDLNRIWDTRRMEALLSGKSGKITKETPEQLEIYELLRTILDTENGPFYFIDLHTTSSKTIPFTLVNDTLLNRRFVSQYPVPMILGIEEYLEGPLLSYINELGYVAFGYESGEHDELRSIEYHVAFIYLTLAFTGCIDKSTIDFDRYYQLLANTSNHTKDTYEIFATHKILGNEDFKMNPGFDNFQHVRKNQALATSNQKTIVAIDTGRIFMPLYQCHGDDGFFIIRRIPKFFLNLSAVLRKVKFDRLLPLLPGISVHPDRRETLLVNRKVARFFAKQFFHLLGYRSRQLDPTHLIIKNRETHSRRKEYIGAGAWVDRNN</sequence>
<keyword evidence="2" id="KW-0479">Metal-binding</keyword>
<dbReference type="PANTHER" id="PTHR15162:SF7">
    <property type="entry name" value="SUCCINYLGLUTAMATE DESUCCINYLASE"/>
    <property type="match status" value="1"/>
</dbReference>
<dbReference type="Proteomes" id="UP000707206">
    <property type="component" value="Unassembled WGS sequence"/>
</dbReference>